<dbReference type="PANTHER" id="PTHR22929:SF0">
    <property type="entry name" value="TRANSCRIPTION FACTOR TFIIIB COMPONENT B'' HOMOLOG"/>
    <property type="match status" value="1"/>
</dbReference>
<organism evidence="4 5">
    <name type="scientific">Cimex lectularius</name>
    <name type="common">Bed bug</name>
    <name type="synonym">Acanthia lectularia</name>
    <dbReference type="NCBI Taxonomy" id="79782"/>
    <lineage>
        <taxon>Eukaryota</taxon>
        <taxon>Metazoa</taxon>
        <taxon>Ecdysozoa</taxon>
        <taxon>Arthropoda</taxon>
        <taxon>Hexapoda</taxon>
        <taxon>Insecta</taxon>
        <taxon>Pterygota</taxon>
        <taxon>Neoptera</taxon>
        <taxon>Paraneoptera</taxon>
        <taxon>Hemiptera</taxon>
        <taxon>Heteroptera</taxon>
        <taxon>Panheteroptera</taxon>
        <taxon>Cimicomorpha</taxon>
        <taxon>Cimicidae</taxon>
        <taxon>Cimex</taxon>
    </lineage>
</organism>
<dbReference type="Pfam" id="PF15963">
    <property type="entry name" value="Myb_DNA-bind_7"/>
    <property type="match status" value="1"/>
</dbReference>
<dbReference type="GO" id="GO:0070898">
    <property type="term" value="P:RNA polymerase III preinitiation complex assembly"/>
    <property type="evidence" value="ECO:0007669"/>
    <property type="project" value="TreeGrafter"/>
</dbReference>
<keyword evidence="5" id="KW-1185">Reference proteome</keyword>
<dbReference type="RefSeq" id="XP_014262370.1">
    <property type="nucleotide sequence ID" value="XM_014406884.2"/>
</dbReference>
<dbReference type="EnsemblMetazoa" id="XM_014406884.2">
    <property type="protein sequence ID" value="XP_014262370.1"/>
    <property type="gene ID" value="LOC106674260"/>
</dbReference>
<evidence type="ECO:0000313" key="4">
    <source>
        <dbReference type="EnsemblMetazoa" id="XP_014262370.1"/>
    </source>
</evidence>
<dbReference type="SUPFAM" id="SSF46689">
    <property type="entry name" value="Homeodomain-like"/>
    <property type="match status" value="1"/>
</dbReference>
<dbReference type="GeneID" id="106674260"/>
<feature type="region of interest" description="Disordered" evidence="2">
    <location>
        <begin position="1"/>
        <end position="68"/>
    </location>
</feature>
<dbReference type="KEGG" id="clec:106674260"/>
<feature type="compositionally biased region" description="Basic and acidic residues" evidence="2">
    <location>
        <begin position="205"/>
        <end position="216"/>
    </location>
</feature>
<feature type="compositionally biased region" description="Polar residues" evidence="2">
    <location>
        <begin position="18"/>
        <end position="28"/>
    </location>
</feature>
<dbReference type="SMART" id="SM00717">
    <property type="entry name" value="SANT"/>
    <property type="match status" value="1"/>
</dbReference>
<comment type="subcellular location">
    <subcellularLocation>
        <location evidence="1">Nucleus</location>
    </subcellularLocation>
</comment>
<dbReference type="GO" id="GO:0001156">
    <property type="term" value="F:TFIIIC-class transcription factor complex binding"/>
    <property type="evidence" value="ECO:0007669"/>
    <property type="project" value="TreeGrafter"/>
</dbReference>
<name>A0A8I6SJ39_CIMLE</name>
<feature type="compositionally biased region" description="Basic residues" evidence="2">
    <location>
        <begin position="1"/>
        <end position="12"/>
    </location>
</feature>
<dbReference type="Proteomes" id="UP000494040">
    <property type="component" value="Unassembled WGS sequence"/>
</dbReference>
<evidence type="ECO:0000313" key="5">
    <source>
        <dbReference type="Proteomes" id="UP000494040"/>
    </source>
</evidence>
<dbReference type="OrthoDB" id="272624at2759"/>
<evidence type="ECO:0000259" key="3">
    <source>
        <dbReference type="SMART" id="SM00717"/>
    </source>
</evidence>
<feature type="domain" description="Myb-like" evidence="3">
    <location>
        <begin position="295"/>
        <end position="343"/>
    </location>
</feature>
<dbReference type="InterPro" id="IPR039467">
    <property type="entry name" value="TFIIIB_B''_Myb"/>
</dbReference>
<accession>A0A8I6SJ39</accession>
<proteinExistence type="predicted"/>
<sequence>MSFRALKFKPKPKIAGVPSSNNRSATNVRRTEDDSAQPALQDVQPEKEIVTENRHEPKNTEKPEVCVDRVDQNLSEAKSSEDRREVTVTVSKENDPVNNVTKIADTVSKVNTPVIDVTKAAEVSSNDQGSQTAPKTVRGLTFKPKLSVIDRLDRTTKFSSSTYGKMSHEARQQMLKKFGTLTPDHQNLTMLDLIYFNPKDNPMKHRSEPKCIKDGNTKLPSTELSCDDEERKEEERVDDEGLESTVPVPQLKISPDGSVMIAPESLILRKKNPDEKRSIIGEDEFTKRRARKNPNRQKWTFEETVNFYKALNTIGSDFETMKSIFPDRSRKSLKCKFKREERINGRLVDKMLGTQYAKFDLEKLKEELAVGAVYHTSLNNIKKNRIETVVKNPVKEVKVKEVKVKPKKKKRRNKKFDGNVEFDNKEGSVEKCNMKLTDNSNENKQTQNKLGDDLFTPSSSESECEMPNGKRKKGHNLRFVKNLLRLEDLNSFKSGSDNIIINTNINLNGVKYSQSITYNPNNLDHPVDVNETICHFEQILDDDEVSISNNNESEPVDDPSDCLEDEHIDCPEWTESGQEIENDVPK</sequence>
<feature type="region of interest" description="Disordered" evidence="2">
    <location>
        <begin position="438"/>
        <end position="471"/>
    </location>
</feature>
<dbReference type="GO" id="GO:0005634">
    <property type="term" value="C:nucleus"/>
    <property type="evidence" value="ECO:0007669"/>
    <property type="project" value="UniProtKB-SubCell"/>
</dbReference>
<reference evidence="4" key="1">
    <citation type="submission" date="2022-01" db="UniProtKB">
        <authorList>
            <consortium name="EnsemblMetazoa"/>
        </authorList>
    </citation>
    <scope>IDENTIFICATION</scope>
</reference>
<feature type="compositionally biased region" description="Polar residues" evidence="2">
    <location>
        <begin position="438"/>
        <end position="449"/>
    </location>
</feature>
<feature type="compositionally biased region" description="Basic and acidic residues" evidence="2">
    <location>
        <begin position="44"/>
        <end position="68"/>
    </location>
</feature>
<dbReference type="GO" id="GO:0000126">
    <property type="term" value="C:transcription factor TFIIIB complex"/>
    <property type="evidence" value="ECO:0007669"/>
    <property type="project" value="TreeGrafter"/>
</dbReference>
<protein>
    <recommendedName>
        <fullName evidence="3">Myb-like domain-containing protein</fullName>
    </recommendedName>
</protein>
<evidence type="ECO:0000256" key="2">
    <source>
        <dbReference type="SAM" id="MobiDB-lite"/>
    </source>
</evidence>
<dbReference type="CTD" id="55814"/>
<dbReference type="PANTHER" id="PTHR22929">
    <property type="entry name" value="RNA POLYMERASE III TRANSCRIPTION INITIATION FACTOR B"/>
    <property type="match status" value="1"/>
</dbReference>
<dbReference type="InterPro" id="IPR009057">
    <property type="entry name" value="Homeodomain-like_sf"/>
</dbReference>
<feature type="compositionally biased region" description="Acidic residues" evidence="2">
    <location>
        <begin position="554"/>
        <end position="566"/>
    </location>
</feature>
<feature type="region of interest" description="Disordered" evidence="2">
    <location>
        <begin position="205"/>
        <end position="243"/>
    </location>
</feature>
<dbReference type="AlphaFoldDB" id="A0A8I6SJ39"/>
<dbReference type="InterPro" id="IPR001005">
    <property type="entry name" value="SANT/Myb"/>
</dbReference>
<evidence type="ECO:0000256" key="1">
    <source>
        <dbReference type="ARBA" id="ARBA00004123"/>
    </source>
</evidence>
<feature type="region of interest" description="Disordered" evidence="2">
    <location>
        <begin position="547"/>
        <end position="566"/>
    </location>
</feature>
<feature type="compositionally biased region" description="Acidic residues" evidence="2">
    <location>
        <begin position="225"/>
        <end position="242"/>
    </location>
</feature>